<keyword evidence="2" id="KW-0472">Membrane</keyword>
<organism evidence="4 5">
    <name type="scientific">Nocardioides imazamoxiresistens</name>
    <dbReference type="NCBI Taxonomy" id="3231893"/>
    <lineage>
        <taxon>Bacteria</taxon>
        <taxon>Bacillati</taxon>
        <taxon>Actinomycetota</taxon>
        <taxon>Actinomycetes</taxon>
        <taxon>Propionibacteriales</taxon>
        <taxon>Nocardioidaceae</taxon>
        <taxon>Nocardioides</taxon>
    </lineage>
</organism>
<reference evidence="4 5" key="1">
    <citation type="submission" date="2023-08" db="EMBL/GenBank/DDBJ databases">
        <title>Nocardioides seae sp. nov., a bacterium isolated from a soil.</title>
        <authorList>
            <person name="Wang X."/>
        </authorList>
    </citation>
    <scope>NUCLEOTIDE SEQUENCE [LARGE SCALE GENOMIC DNA]</scope>
    <source>
        <strain evidence="4 5">YZH12</strain>
    </source>
</reference>
<gene>
    <name evidence="4" type="ORF">RDV89_02590</name>
</gene>
<protein>
    <submittedName>
        <fullName evidence="4">Thioredoxin domain-containing protein</fullName>
    </submittedName>
</protein>
<keyword evidence="2" id="KW-0812">Transmembrane</keyword>
<evidence type="ECO:0000313" key="4">
    <source>
        <dbReference type="EMBL" id="MDT9591937.1"/>
    </source>
</evidence>
<feature type="transmembrane region" description="Helical" evidence="2">
    <location>
        <begin position="33"/>
        <end position="53"/>
    </location>
</feature>
<keyword evidence="2" id="KW-1133">Transmembrane helix</keyword>
<dbReference type="EMBL" id="JAVYII010000001">
    <property type="protein sequence ID" value="MDT9591937.1"/>
    <property type="molecule type" value="Genomic_DNA"/>
</dbReference>
<name>A0ABU3PRU4_9ACTN</name>
<dbReference type="RefSeq" id="WP_315731034.1">
    <property type="nucleotide sequence ID" value="NZ_JAVYII010000001.1"/>
</dbReference>
<evidence type="ECO:0000313" key="5">
    <source>
        <dbReference type="Proteomes" id="UP001268542"/>
    </source>
</evidence>
<dbReference type="Pfam" id="PF13462">
    <property type="entry name" value="Thioredoxin_4"/>
    <property type="match status" value="1"/>
</dbReference>
<feature type="domain" description="Thioredoxin-like fold" evidence="3">
    <location>
        <begin position="86"/>
        <end position="241"/>
    </location>
</feature>
<dbReference type="InterPro" id="IPR036249">
    <property type="entry name" value="Thioredoxin-like_sf"/>
</dbReference>
<feature type="region of interest" description="Disordered" evidence="1">
    <location>
        <begin position="58"/>
        <end position="80"/>
    </location>
</feature>
<keyword evidence="5" id="KW-1185">Reference proteome</keyword>
<dbReference type="InterPro" id="IPR012336">
    <property type="entry name" value="Thioredoxin-like_fold"/>
</dbReference>
<dbReference type="Proteomes" id="UP001268542">
    <property type="component" value="Unassembled WGS sequence"/>
</dbReference>
<comment type="caution">
    <text evidence="4">The sequence shown here is derived from an EMBL/GenBank/DDBJ whole genome shotgun (WGS) entry which is preliminary data.</text>
</comment>
<sequence length="254" mass="25408">MPDPAPDADEPSRAERADATRRGAARRERVRDLTVAGGVLLLVVLVLAAVLLITTGDDAPDEGDGADATPGAGALANSDLGGRVTSEHGIALGDDAAPHRVVVYEDLVSPAGAELAAALGDDLARAVDGGRAVVEYRPVAEDADAVRAANAFAVVLDSAGPRVANTFHDLLVAAAPDGQTPDVETLVDLAVVAGAVENLVRPGIDDLEFEQWVADGAAAARDAGVTGVPTVLLDGEPVTGSPAEVAAAVLAATG</sequence>
<proteinExistence type="predicted"/>
<accession>A0ABU3PRU4</accession>
<evidence type="ECO:0000259" key="3">
    <source>
        <dbReference type="Pfam" id="PF13462"/>
    </source>
</evidence>
<dbReference type="Gene3D" id="3.40.30.10">
    <property type="entry name" value="Glutaredoxin"/>
    <property type="match status" value="1"/>
</dbReference>
<evidence type="ECO:0000256" key="1">
    <source>
        <dbReference type="SAM" id="MobiDB-lite"/>
    </source>
</evidence>
<feature type="compositionally biased region" description="Basic and acidic residues" evidence="1">
    <location>
        <begin position="10"/>
        <end position="27"/>
    </location>
</feature>
<feature type="region of interest" description="Disordered" evidence="1">
    <location>
        <begin position="1"/>
        <end position="27"/>
    </location>
</feature>
<dbReference type="SUPFAM" id="SSF52833">
    <property type="entry name" value="Thioredoxin-like"/>
    <property type="match status" value="1"/>
</dbReference>
<evidence type="ECO:0000256" key="2">
    <source>
        <dbReference type="SAM" id="Phobius"/>
    </source>
</evidence>